<dbReference type="HOGENOM" id="CLU_3217866_0_0_9"/>
<keyword evidence="1" id="KW-1133">Transmembrane helix</keyword>
<keyword evidence="1" id="KW-0472">Membrane</keyword>
<evidence type="ECO:0000256" key="1">
    <source>
        <dbReference type="SAM" id="Phobius"/>
    </source>
</evidence>
<dbReference type="EMBL" id="AGRJ01000189">
    <property type="protein sequence ID" value="EHO50226.1"/>
    <property type="molecule type" value="Genomic_DNA"/>
</dbReference>
<dbReference type="Proteomes" id="UP000005025">
    <property type="component" value="Unassembled WGS sequence"/>
</dbReference>
<accession>H1LHP4</accession>
<reference evidence="2 3" key="1">
    <citation type="submission" date="2011-09" db="EMBL/GenBank/DDBJ databases">
        <authorList>
            <person name="Weinstock G."/>
            <person name="Sodergren E."/>
            <person name="Clifton S."/>
            <person name="Fulton L."/>
            <person name="Fulton B."/>
            <person name="Courtney L."/>
            <person name="Fronick C."/>
            <person name="Harrison M."/>
            <person name="Strong C."/>
            <person name="Farmer C."/>
            <person name="Delahaunty K."/>
            <person name="Markovic C."/>
            <person name="Hall O."/>
            <person name="Minx P."/>
            <person name="Tomlinson C."/>
            <person name="Mitreva M."/>
            <person name="Hou S."/>
            <person name="Chen J."/>
            <person name="Wollam A."/>
            <person name="Pepin K.H."/>
            <person name="Johnson M."/>
            <person name="Bhonagiri V."/>
            <person name="Zhang X."/>
            <person name="Suruliraj S."/>
            <person name="Warren W."/>
            <person name="Chinwalla A."/>
            <person name="Mardis E.R."/>
            <person name="Wilson R.K."/>
        </authorList>
    </citation>
    <scope>NUCLEOTIDE SEQUENCE [LARGE SCALE GENOMIC DNA]</scope>
    <source>
        <strain evidence="2 3">F0435</strain>
    </source>
</reference>
<sequence>MEPKQSKLRRFIETIWSLSDISFFVELISGIAVTVWMKISGLKK</sequence>
<gene>
    <name evidence="2" type="ORF">HMPREF9104_02135</name>
</gene>
<keyword evidence="1" id="KW-0812">Transmembrane</keyword>
<organism evidence="2 3">
    <name type="scientific">Lentilactobacillus kisonensis F0435</name>
    <dbReference type="NCBI Taxonomy" id="797516"/>
    <lineage>
        <taxon>Bacteria</taxon>
        <taxon>Bacillati</taxon>
        <taxon>Bacillota</taxon>
        <taxon>Bacilli</taxon>
        <taxon>Lactobacillales</taxon>
        <taxon>Lactobacillaceae</taxon>
        <taxon>Lentilactobacillus</taxon>
    </lineage>
</organism>
<proteinExistence type="predicted"/>
<dbReference type="STRING" id="797516.HMPREF9104_02135"/>
<name>H1LHP4_9LACO</name>
<feature type="transmembrane region" description="Helical" evidence="1">
    <location>
        <begin position="21"/>
        <end position="39"/>
    </location>
</feature>
<dbReference type="AlphaFoldDB" id="H1LHP4"/>
<comment type="caution">
    <text evidence="2">The sequence shown here is derived from an EMBL/GenBank/DDBJ whole genome shotgun (WGS) entry which is preliminary data.</text>
</comment>
<dbReference type="PATRIC" id="fig|797516.3.peg.1911"/>
<protein>
    <submittedName>
        <fullName evidence="2">Uncharacterized protein</fullName>
    </submittedName>
</protein>
<evidence type="ECO:0000313" key="2">
    <source>
        <dbReference type="EMBL" id="EHO50226.1"/>
    </source>
</evidence>
<evidence type="ECO:0000313" key="3">
    <source>
        <dbReference type="Proteomes" id="UP000005025"/>
    </source>
</evidence>